<dbReference type="KEGG" id="nhu:H0264_26900"/>
<keyword evidence="2" id="KW-1185">Reference proteome</keyword>
<dbReference type="InterPro" id="IPR023375">
    <property type="entry name" value="ADC_dom_sf"/>
</dbReference>
<reference evidence="1 2" key="1">
    <citation type="submission" date="2020-07" db="EMBL/GenBank/DDBJ databases">
        <authorList>
            <person name="Zhuang K."/>
            <person name="Ran Y."/>
        </authorList>
    </citation>
    <scope>NUCLEOTIDE SEQUENCE [LARGE SCALE GENOMIC DNA]</scope>
    <source>
        <strain evidence="1 2">WCH-YHL-001</strain>
    </source>
</reference>
<dbReference type="Proteomes" id="UP000515512">
    <property type="component" value="Chromosome"/>
</dbReference>
<evidence type="ECO:0000313" key="1">
    <source>
        <dbReference type="EMBL" id="QLY28934.1"/>
    </source>
</evidence>
<dbReference type="SUPFAM" id="SSF160104">
    <property type="entry name" value="Acetoacetate decarboxylase-like"/>
    <property type="match status" value="1"/>
</dbReference>
<dbReference type="RefSeq" id="WP_181580140.1">
    <property type="nucleotide sequence ID" value="NZ_CP059399.1"/>
</dbReference>
<accession>A0A7D6V7Z4</accession>
<dbReference type="EMBL" id="CP059399">
    <property type="protein sequence ID" value="QLY28934.1"/>
    <property type="molecule type" value="Genomic_DNA"/>
</dbReference>
<proteinExistence type="predicted"/>
<sequence>MTATADLAGNSGVYTGELEEIRRAAVEIARVANDIREVGERITETLTGSGLLGTAVRTPRTGLPAERALLRAGMNPRGLGYPLQQGVIGGSARRLSILTGHESLDALIAVTSLRLRIAAVARQHPEIVEDELVADLVAAVESDRSLEAVRALRRLVRERGLGDTLHHIAPIITEMLAVNALLDDNPWNDTAGWEIACGRPVTQIPLFGVTVDAVCRWDVGTGDAHPVALEPHEQALMSTEGSVVGFLRNLAVLENNGRVYLQEMRGSDGVVRYAVFAPGMQCGMPRNDSPQDLVGAWRNTLKNESPYTRALGKSIAAFGVPDGAEIALIGHSEGGAAVMNLAQDPAFHGRYRVTHVIAVGAPVDFKQPPENAFVATITNQHDLIPSLDGQGPGSPFHHQPHWYVVDYSDGTHQFPDCHHVLKYLDNMRDDLPEARAHLDAALLPYRGPVQRDQAYRIYDEVRAPDGFPFLTVATATVPTSSGMIELPVRCSDSAAVTAFFLADADIARKELGATGLQPALLGNHAIVMVAARHFTRTTIGAFDDLAIGIAVHDPWQQRRLRVWTDFLAKGDRRGSGIHITDVAAGAARAATLATEIWGYPAFSASVDVSLTRGRLHAAAMVDGDTALTLDGPLGPWLPGPELDLVTYSILHTRTLRALIDTRGGQRVHPAPRIRLRAGTTHPMSDRVRRLGLDGARPFLAFSNPHYQARLDAGVEVSVPVLT</sequence>
<gene>
    <name evidence="1" type="ORF">H0264_26900</name>
</gene>
<protein>
    <submittedName>
        <fullName evidence="1">Acetoacetate decarboxylase family protein</fullName>
    </submittedName>
</protein>
<dbReference type="SUPFAM" id="SSF53474">
    <property type="entry name" value="alpha/beta-Hydrolases"/>
    <property type="match status" value="1"/>
</dbReference>
<dbReference type="Gene3D" id="3.40.50.1820">
    <property type="entry name" value="alpha/beta hydrolase"/>
    <property type="match status" value="1"/>
</dbReference>
<dbReference type="InterPro" id="IPR029058">
    <property type="entry name" value="AB_hydrolase_fold"/>
</dbReference>
<dbReference type="AlphaFoldDB" id="A0A7D6V7Z4"/>
<organism evidence="1 2">
    <name type="scientific">Nocardia huaxiensis</name>
    <dbReference type="NCBI Taxonomy" id="2755382"/>
    <lineage>
        <taxon>Bacteria</taxon>
        <taxon>Bacillati</taxon>
        <taxon>Actinomycetota</taxon>
        <taxon>Actinomycetes</taxon>
        <taxon>Mycobacteriales</taxon>
        <taxon>Nocardiaceae</taxon>
        <taxon>Nocardia</taxon>
    </lineage>
</organism>
<evidence type="ECO:0000313" key="2">
    <source>
        <dbReference type="Proteomes" id="UP000515512"/>
    </source>
</evidence>
<name>A0A7D6V7Z4_9NOCA</name>
<dbReference type="Gene3D" id="2.40.400.10">
    <property type="entry name" value="Acetoacetate decarboxylase-like"/>
    <property type="match status" value="1"/>
</dbReference>